<keyword evidence="2" id="KW-0812">Transmembrane</keyword>
<protein>
    <submittedName>
        <fullName evidence="3">5077_t:CDS:1</fullName>
    </submittedName>
</protein>
<evidence type="ECO:0000313" key="4">
    <source>
        <dbReference type="Proteomes" id="UP000789901"/>
    </source>
</evidence>
<accession>A0ABN7VKD0</accession>
<dbReference type="EMBL" id="CAJVQB010016829">
    <property type="protein sequence ID" value="CAG8781635.1"/>
    <property type="molecule type" value="Genomic_DNA"/>
</dbReference>
<dbReference type="Proteomes" id="UP000789901">
    <property type="component" value="Unassembled WGS sequence"/>
</dbReference>
<feature type="transmembrane region" description="Helical" evidence="2">
    <location>
        <begin position="39"/>
        <end position="64"/>
    </location>
</feature>
<keyword evidence="4" id="KW-1185">Reference proteome</keyword>
<evidence type="ECO:0000313" key="3">
    <source>
        <dbReference type="EMBL" id="CAG8781635.1"/>
    </source>
</evidence>
<feature type="transmembrane region" description="Helical" evidence="2">
    <location>
        <begin position="132"/>
        <end position="159"/>
    </location>
</feature>
<dbReference type="PANTHER" id="PTHR36424:SF1">
    <property type="entry name" value="LOW AFFINITY K(+) TRANSPORTER 1-RELATED"/>
    <property type="match status" value="1"/>
</dbReference>
<comment type="caution">
    <text evidence="3">The sequence shown here is derived from an EMBL/GenBank/DDBJ whole genome shotgun (WGS) entry which is preliminary data.</text>
</comment>
<name>A0ABN7VKD0_GIGMA</name>
<evidence type="ECO:0000256" key="1">
    <source>
        <dbReference type="SAM" id="MobiDB-lite"/>
    </source>
</evidence>
<reference evidence="3 4" key="1">
    <citation type="submission" date="2021-06" db="EMBL/GenBank/DDBJ databases">
        <authorList>
            <person name="Kallberg Y."/>
            <person name="Tangrot J."/>
            <person name="Rosling A."/>
        </authorList>
    </citation>
    <scope>NUCLEOTIDE SEQUENCE [LARGE SCALE GENOMIC DNA]</scope>
    <source>
        <strain evidence="3 4">120-4 pot B 10/14</strain>
    </source>
</reference>
<keyword evidence="2" id="KW-0472">Membrane</keyword>
<keyword evidence="2" id="KW-1133">Transmembrane helix</keyword>
<feature type="compositionally biased region" description="Polar residues" evidence="1">
    <location>
        <begin position="259"/>
        <end position="284"/>
    </location>
</feature>
<dbReference type="InterPro" id="IPR031606">
    <property type="entry name" value="Kch1/2"/>
</dbReference>
<dbReference type="Pfam" id="PF16944">
    <property type="entry name" value="KCH"/>
    <property type="match status" value="2"/>
</dbReference>
<gene>
    <name evidence="3" type="ORF">GMARGA_LOCUS19808</name>
</gene>
<evidence type="ECO:0000256" key="2">
    <source>
        <dbReference type="SAM" id="Phobius"/>
    </source>
</evidence>
<dbReference type="PANTHER" id="PTHR36424">
    <property type="entry name" value="PHEROMONE-REGULATED MEMBRANE PROTEIN 6"/>
    <property type="match status" value="1"/>
</dbReference>
<proteinExistence type="predicted"/>
<feature type="region of interest" description="Disordered" evidence="1">
    <location>
        <begin position="198"/>
        <end position="287"/>
    </location>
</feature>
<sequence length="642" mass="73545">MCCSAAKWKREQVKDHKFDFVDVQEFKKDSVYYRIKHSFVFFIVLKSVLVYIADIWTAGYLLVFNHWSSSVNPKIPFYIAKWIYVGCWKRLVFAEAPRQAISAFTLYSIVPLSQAKKYYDIASYGEDTIQRLVIVLMAFSLFIFLISAIKLISAVLLYIPLVCIIRGNLKEYCCHKIDKRIDELLVKERRKRINKRLKEKKKKKTLSIRPTLPEIDDNNSSLPPYHQPSPSPYSEKFIPDTTRSSTPEQIMMGPPPYISRTTTPNYGSRTTTPNYGSRAATQNYGHPGQRPLYHADTIDYPKQPYPNNRTHYPNPERSHNNIGPASEPIPVIRQNQRDPIIAPQPMLPNMGHPRPPYPPNNGPPQPNFIPMNQSNVIVPECSYNNLESISEPVHIVQQNQYDPIIASQATSQPDMGHYRQPYPNNGSPQPNPIPINQSNVNASDYSYNAFSEPITLVRQNQHDPIIAPQATSQPIFSNTGYPRQPYPNNRSPQPNPFPINQSNVPVIRQNQHELITPQTTMQSINRSGYIPNTFNEVHNDYHGDNAPISEVIDDDRDSYASYRGYYNSQPINVNDDINVSDIRFDVMLQPPQRSYSPSDSLSYIGSNSAKIIPSRYQQPEEMTSRFNNYIQSNINEQNDNST</sequence>
<organism evidence="3 4">
    <name type="scientific">Gigaspora margarita</name>
    <dbReference type="NCBI Taxonomy" id="4874"/>
    <lineage>
        <taxon>Eukaryota</taxon>
        <taxon>Fungi</taxon>
        <taxon>Fungi incertae sedis</taxon>
        <taxon>Mucoromycota</taxon>
        <taxon>Glomeromycotina</taxon>
        <taxon>Glomeromycetes</taxon>
        <taxon>Diversisporales</taxon>
        <taxon>Gigasporaceae</taxon>
        <taxon>Gigaspora</taxon>
    </lineage>
</organism>